<dbReference type="Proteomes" id="UP000313359">
    <property type="component" value="Unassembled WGS sequence"/>
</dbReference>
<feature type="region of interest" description="Disordered" evidence="1">
    <location>
        <begin position="62"/>
        <end position="89"/>
    </location>
</feature>
<organism evidence="3 4">
    <name type="scientific">Lentinus tigrinus ALCF2SS1-6</name>
    <dbReference type="NCBI Taxonomy" id="1328759"/>
    <lineage>
        <taxon>Eukaryota</taxon>
        <taxon>Fungi</taxon>
        <taxon>Dikarya</taxon>
        <taxon>Basidiomycota</taxon>
        <taxon>Agaricomycotina</taxon>
        <taxon>Agaricomycetes</taxon>
        <taxon>Polyporales</taxon>
        <taxon>Polyporaceae</taxon>
        <taxon>Lentinus</taxon>
    </lineage>
</organism>
<proteinExistence type="predicted"/>
<feature type="signal peptide" evidence="2">
    <location>
        <begin position="1"/>
        <end position="24"/>
    </location>
</feature>
<feature type="chain" id="PRO_5023133286" description="Secreted protein" evidence="2">
    <location>
        <begin position="25"/>
        <end position="128"/>
    </location>
</feature>
<evidence type="ECO:0000313" key="4">
    <source>
        <dbReference type="Proteomes" id="UP000313359"/>
    </source>
</evidence>
<keyword evidence="2" id="KW-0732">Signal</keyword>
<dbReference type="EMBL" id="ML122280">
    <property type="protein sequence ID" value="RPD57590.1"/>
    <property type="molecule type" value="Genomic_DNA"/>
</dbReference>
<evidence type="ECO:0008006" key="5">
    <source>
        <dbReference type="Google" id="ProtNLM"/>
    </source>
</evidence>
<name>A0A5C2S279_9APHY</name>
<evidence type="ECO:0000313" key="3">
    <source>
        <dbReference type="EMBL" id="RPD57590.1"/>
    </source>
</evidence>
<protein>
    <recommendedName>
        <fullName evidence="5">Secreted protein</fullName>
    </recommendedName>
</protein>
<accession>A0A5C2S279</accession>
<evidence type="ECO:0000256" key="2">
    <source>
        <dbReference type="SAM" id="SignalP"/>
    </source>
</evidence>
<gene>
    <name evidence="3" type="ORF">L227DRAFT_227009</name>
</gene>
<sequence length="128" mass="14904">MQCCRRLCWIQVCTSLFYLIHTYAQRDDLRSCRVLYAPGSHPLCSLRSREISLQSVRRWNDQPATDQASSAIRGPPSQHWSRVPVPHRRQHLKSCPTSMLKSDPFRTEFPWKAQSRLKKSFTLSRSGC</sequence>
<keyword evidence="4" id="KW-1185">Reference proteome</keyword>
<dbReference type="AlphaFoldDB" id="A0A5C2S279"/>
<evidence type="ECO:0000256" key="1">
    <source>
        <dbReference type="SAM" id="MobiDB-lite"/>
    </source>
</evidence>
<reference evidence="3" key="1">
    <citation type="journal article" date="2018" name="Genome Biol. Evol.">
        <title>Genomics and development of Lentinus tigrinus, a white-rot wood-decaying mushroom with dimorphic fruiting bodies.</title>
        <authorList>
            <person name="Wu B."/>
            <person name="Xu Z."/>
            <person name="Knudson A."/>
            <person name="Carlson A."/>
            <person name="Chen N."/>
            <person name="Kovaka S."/>
            <person name="LaButti K."/>
            <person name="Lipzen A."/>
            <person name="Pennachio C."/>
            <person name="Riley R."/>
            <person name="Schakwitz W."/>
            <person name="Umezawa K."/>
            <person name="Ohm R.A."/>
            <person name="Grigoriev I.V."/>
            <person name="Nagy L.G."/>
            <person name="Gibbons J."/>
            <person name="Hibbett D."/>
        </authorList>
    </citation>
    <scope>NUCLEOTIDE SEQUENCE [LARGE SCALE GENOMIC DNA]</scope>
    <source>
        <strain evidence="3">ALCF2SS1-6</strain>
    </source>
</reference>